<evidence type="ECO:0000313" key="2">
    <source>
        <dbReference type="EMBL" id="TWD14499.1"/>
    </source>
</evidence>
<gene>
    <name evidence="2" type="ORF">FB557_1911</name>
</gene>
<dbReference type="InterPro" id="IPR000835">
    <property type="entry name" value="HTH_MarR-typ"/>
</dbReference>
<dbReference type="EMBL" id="VIUW01000003">
    <property type="protein sequence ID" value="TWD14499.1"/>
    <property type="molecule type" value="Genomic_DNA"/>
</dbReference>
<dbReference type="RefSeq" id="WP_144857365.1">
    <property type="nucleotide sequence ID" value="NZ_BAAAYT010000005.1"/>
</dbReference>
<sequence>MGTLAHDLHVLVRRMDREADRRLAALGTSYSRYVVLLVTGEQPGLTQRDLAEAIGVSEPATSRTVAALVAGGAMASERVPGTGNRRALHLTDAGRRLVDDASAVLGSSFDDLARSLGIDPEAMAADVRRLAETVEEG</sequence>
<dbReference type="GO" id="GO:0003700">
    <property type="term" value="F:DNA-binding transcription factor activity"/>
    <property type="evidence" value="ECO:0007669"/>
    <property type="project" value="InterPro"/>
</dbReference>
<dbReference type="AlphaFoldDB" id="A0A560WA39"/>
<feature type="domain" description="HTH marR-type" evidence="1">
    <location>
        <begin position="1"/>
        <end position="136"/>
    </location>
</feature>
<dbReference type="InterPro" id="IPR039422">
    <property type="entry name" value="MarR/SlyA-like"/>
</dbReference>
<evidence type="ECO:0000313" key="3">
    <source>
        <dbReference type="Proteomes" id="UP000315628"/>
    </source>
</evidence>
<dbReference type="SUPFAM" id="SSF46785">
    <property type="entry name" value="Winged helix' DNA-binding domain"/>
    <property type="match status" value="1"/>
</dbReference>
<accession>A0A560WA39</accession>
<dbReference type="Pfam" id="PF12802">
    <property type="entry name" value="MarR_2"/>
    <property type="match status" value="1"/>
</dbReference>
<proteinExistence type="predicted"/>
<dbReference type="Proteomes" id="UP000315628">
    <property type="component" value="Unassembled WGS sequence"/>
</dbReference>
<dbReference type="PANTHER" id="PTHR33164">
    <property type="entry name" value="TRANSCRIPTIONAL REGULATOR, MARR FAMILY"/>
    <property type="match status" value="1"/>
</dbReference>
<dbReference type="GO" id="GO:0006950">
    <property type="term" value="P:response to stress"/>
    <property type="evidence" value="ECO:0007669"/>
    <property type="project" value="TreeGrafter"/>
</dbReference>
<dbReference type="SMART" id="SM00347">
    <property type="entry name" value="HTH_MARR"/>
    <property type="match status" value="1"/>
</dbReference>
<dbReference type="OrthoDB" id="3267657at2"/>
<keyword evidence="3" id="KW-1185">Reference proteome</keyword>
<protein>
    <submittedName>
        <fullName evidence="2">DNA-binding MarR family transcriptional regulator</fullName>
    </submittedName>
</protein>
<name>A0A560WA39_9MICO</name>
<comment type="caution">
    <text evidence="2">The sequence shown here is derived from an EMBL/GenBank/DDBJ whole genome shotgun (WGS) entry which is preliminary data.</text>
</comment>
<dbReference type="PANTHER" id="PTHR33164:SF43">
    <property type="entry name" value="HTH-TYPE TRANSCRIPTIONAL REPRESSOR YETL"/>
    <property type="match status" value="1"/>
</dbReference>
<dbReference type="Gene3D" id="1.10.10.10">
    <property type="entry name" value="Winged helix-like DNA-binding domain superfamily/Winged helix DNA-binding domain"/>
    <property type="match status" value="1"/>
</dbReference>
<organism evidence="2 3">
    <name type="scientific">Marihabitans asiaticum</name>
    <dbReference type="NCBI Taxonomy" id="415218"/>
    <lineage>
        <taxon>Bacteria</taxon>
        <taxon>Bacillati</taxon>
        <taxon>Actinomycetota</taxon>
        <taxon>Actinomycetes</taxon>
        <taxon>Micrococcales</taxon>
        <taxon>Intrasporangiaceae</taxon>
        <taxon>Marihabitans</taxon>
    </lineage>
</organism>
<reference evidence="2 3" key="1">
    <citation type="submission" date="2019-06" db="EMBL/GenBank/DDBJ databases">
        <title>Sequencing the genomes of 1000 actinobacteria strains.</title>
        <authorList>
            <person name="Klenk H.-P."/>
        </authorList>
    </citation>
    <scope>NUCLEOTIDE SEQUENCE [LARGE SCALE GENOMIC DNA]</scope>
    <source>
        <strain evidence="2 3">DSM 18935</strain>
    </source>
</reference>
<dbReference type="PROSITE" id="PS50995">
    <property type="entry name" value="HTH_MARR_2"/>
    <property type="match status" value="1"/>
</dbReference>
<dbReference type="GO" id="GO:0003677">
    <property type="term" value="F:DNA binding"/>
    <property type="evidence" value="ECO:0007669"/>
    <property type="project" value="UniProtKB-KW"/>
</dbReference>
<evidence type="ECO:0000259" key="1">
    <source>
        <dbReference type="PROSITE" id="PS50995"/>
    </source>
</evidence>
<dbReference type="InterPro" id="IPR036388">
    <property type="entry name" value="WH-like_DNA-bd_sf"/>
</dbReference>
<dbReference type="InterPro" id="IPR036390">
    <property type="entry name" value="WH_DNA-bd_sf"/>
</dbReference>
<keyword evidence="2" id="KW-0238">DNA-binding</keyword>